<comment type="similarity">
    <text evidence="7">Belongs to the carbohydrate kinase PfkB family. LacC subfamily.</text>
</comment>
<dbReference type="NCBIfam" id="TIGR03168">
    <property type="entry name" value="1-PFK"/>
    <property type="match status" value="1"/>
</dbReference>
<evidence type="ECO:0000256" key="1">
    <source>
        <dbReference type="ARBA" id="ARBA00005380"/>
    </source>
</evidence>
<evidence type="ECO:0000313" key="10">
    <source>
        <dbReference type="EMBL" id="CUO20463.1"/>
    </source>
</evidence>
<protein>
    <recommendedName>
        <fullName evidence="7">Tagatose-6-phosphate kinase</fullName>
        <ecNumber evidence="7">2.7.1.144</ecNumber>
    </recommendedName>
</protein>
<evidence type="ECO:0000256" key="4">
    <source>
        <dbReference type="ARBA" id="ARBA00022777"/>
    </source>
</evidence>
<evidence type="ECO:0000256" key="2">
    <source>
        <dbReference type="ARBA" id="ARBA00022679"/>
    </source>
</evidence>
<gene>
    <name evidence="10" type="primary">lacC_2</name>
    <name evidence="10" type="ORF">ERS852473_02195</name>
</gene>
<proteinExistence type="inferred from homology"/>
<feature type="domain" description="Carbohydrate kinase PfkB" evidence="9">
    <location>
        <begin position="9"/>
        <end position="280"/>
    </location>
</feature>
<dbReference type="SUPFAM" id="SSF53613">
    <property type="entry name" value="Ribokinase-like"/>
    <property type="match status" value="1"/>
</dbReference>
<evidence type="ECO:0000259" key="9">
    <source>
        <dbReference type="Pfam" id="PF00294"/>
    </source>
</evidence>
<dbReference type="EMBL" id="CYZR01000009">
    <property type="protein sequence ID" value="CUO20463.1"/>
    <property type="molecule type" value="Genomic_DNA"/>
</dbReference>
<comment type="catalytic activity">
    <reaction evidence="6 8">
        <text>beta-D-fructose 1-phosphate + ATP = beta-D-fructose 1,6-bisphosphate + ADP + H(+)</text>
        <dbReference type="Rhea" id="RHEA:14213"/>
        <dbReference type="ChEBI" id="CHEBI:15378"/>
        <dbReference type="ChEBI" id="CHEBI:30616"/>
        <dbReference type="ChEBI" id="CHEBI:32966"/>
        <dbReference type="ChEBI" id="CHEBI:138881"/>
        <dbReference type="ChEBI" id="CHEBI:456216"/>
        <dbReference type="EC" id="2.7.1.56"/>
    </reaction>
</comment>
<evidence type="ECO:0000256" key="8">
    <source>
        <dbReference type="RuleBase" id="RU369061"/>
    </source>
</evidence>
<dbReference type="EC" id="2.7.1.144" evidence="7"/>
<keyword evidence="2 7" id="KW-0808">Transferase</keyword>
<keyword evidence="5 7" id="KW-0067">ATP-binding</keyword>
<name>A0ABM9USE7_SARVE</name>
<organism evidence="10 11">
    <name type="scientific">Sarcina ventriculi</name>
    <name type="common">Clostridium ventriculi</name>
    <dbReference type="NCBI Taxonomy" id="1267"/>
    <lineage>
        <taxon>Bacteria</taxon>
        <taxon>Bacillati</taxon>
        <taxon>Bacillota</taxon>
        <taxon>Clostridia</taxon>
        <taxon>Eubacteriales</taxon>
        <taxon>Clostridiaceae</taxon>
        <taxon>Sarcina</taxon>
    </lineage>
</organism>
<keyword evidence="7" id="KW-0423">Lactose metabolism</keyword>
<dbReference type="PROSITE" id="PS00584">
    <property type="entry name" value="PFKB_KINASES_2"/>
    <property type="match status" value="1"/>
</dbReference>
<dbReference type="InterPro" id="IPR002173">
    <property type="entry name" value="Carboh/pur_kinase_PfkB_CS"/>
</dbReference>
<comment type="catalytic activity">
    <reaction evidence="7">
        <text>D-tagatofuranose 6-phosphate + ATP = D-tagatofuranose 1,6-bisphosphate + ADP + H(+)</text>
        <dbReference type="Rhea" id="RHEA:12420"/>
        <dbReference type="ChEBI" id="CHEBI:15378"/>
        <dbReference type="ChEBI" id="CHEBI:30616"/>
        <dbReference type="ChEBI" id="CHEBI:58694"/>
        <dbReference type="ChEBI" id="CHEBI:58695"/>
        <dbReference type="ChEBI" id="CHEBI:456216"/>
        <dbReference type="EC" id="2.7.1.144"/>
    </reaction>
</comment>
<keyword evidence="11" id="KW-1185">Reference proteome</keyword>
<dbReference type="PANTHER" id="PTHR46566">
    <property type="entry name" value="1-PHOSPHOFRUCTOKINASE-RELATED"/>
    <property type="match status" value="1"/>
</dbReference>
<sequence length="305" mass="32893">MIYTLTLNPSIDYVVNVNNLTLGKINRTLEDIKFPGGKGINVSRILSNQHVSNVALGFIGGFTGEFVEKSLKDLNIHTDFIKVSGDTRINVKVKSNTETEINGAGPKITDSELQSLFNKLSELKTNDILVLAGNIQNTLPSTLYSKIQNLVSKNGVKVVVDTSGNALLEAVKNKPFLIKPNNHEIEEIFNVKINNTDELITYGKKLNEMGAENVIISLAGDGALLICSQGVFFGNAPKGEVKNSVGAGDSLVGGFLAEYSKSSDLLKAFKNGIASGSASAFSLDLCEEEFVKKLLPIINIVPYKN</sequence>
<dbReference type="CDD" id="cd01164">
    <property type="entry name" value="FruK_PfkB_like"/>
    <property type="match status" value="1"/>
</dbReference>
<reference evidence="10 11" key="1">
    <citation type="submission" date="2015-09" db="EMBL/GenBank/DDBJ databases">
        <authorList>
            <consortium name="Pathogen Informatics"/>
        </authorList>
    </citation>
    <scope>NUCLEOTIDE SEQUENCE [LARGE SCALE GENOMIC DNA]</scope>
    <source>
        <strain evidence="10 11">2789STDY5834858</strain>
    </source>
</reference>
<dbReference type="Pfam" id="PF00294">
    <property type="entry name" value="PfkB"/>
    <property type="match status" value="1"/>
</dbReference>
<dbReference type="InterPro" id="IPR022463">
    <property type="entry name" value="1-PFruKinase"/>
</dbReference>
<dbReference type="PANTHER" id="PTHR46566:SF1">
    <property type="entry name" value="1-PHOSPHOFRUCTOKINASE"/>
    <property type="match status" value="1"/>
</dbReference>
<dbReference type="RefSeq" id="WP_055260180.1">
    <property type="nucleotide sequence ID" value="NZ_CABIXL010000009.1"/>
</dbReference>
<comment type="caution">
    <text evidence="10">The sequence shown here is derived from an EMBL/GenBank/DDBJ whole genome shotgun (WGS) entry which is preliminary data.</text>
</comment>
<dbReference type="Gene3D" id="3.40.1190.20">
    <property type="match status" value="1"/>
</dbReference>
<dbReference type="GO" id="GO:0009024">
    <property type="term" value="F:tagatose-6-phosphate kinase activity"/>
    <property type="evidence" value="ECO:0007669"/>
    <property type="project" value="UniProtKB-EC"/>
</dbReference>
<keyword evidence="4 8" id="KW-0418">Kinase</keyword>
<accession>A0ABM9USE7</accession>
<evidence type="ECO:0000256" key="5">
    <source>
        <dbReference type="ARBA" id="ARBA00022840"/>
    </source>
</evidence>
<dbReference type="PIRSF" id="PIRSF000535">
    <property type="entry name" value="1PFK/6PFK/LacC"/>
    <property type="match status" value="1"/>
</dbReference>
<comment type="function">
    <text evidence="8">Catalyzes the ATP-dependent phosphorylation of fructose-l-phosphate to fructose-l,6-bisphosphate.</text>
</comment>
<evidence type="ECO:0000313" key="11">
    <source>
        <dbReference type="Proteomes" id="UP000095488"/>
    </source>
</evidence>
<keyword evidence="3 7" id="KW-0547">Nucleotide-binding</keyword>
<evidence type="ECO:0000256" key="6">
    <source>
        <dbReference type="ARBA" id="ARBA00047745"/>
    </source>
</evidence>
<dbReference type="Proteomes" id="UP000095488">
    <property type="component" value="Unassembled WGS sequence"/>
</dbReference>
<evidence type="ECO:0000256" key="7">
    <source>
        <dbReference type="PIRNR" id="PIRNR000535"/>
    </source>
</evidence>
<dbReference type="InterPro" id="IPR017583">
    <property type="entry name" value="Tagatose/fructose_Pkinase"/>
</dbReference>
<dbReference type="InterPro" id="IPR011611">
    <property type="entry name" value="PfkB_dom"/>
</dbReference>
<comment type="pathway">
    <text evidence="7">Carbohydrate metabolism; D-tagatose 6-phosphate degradation; D-glyceraldehyde 3-phosphate and glycerone phosphate from D-tagatose 6-phosphate: step 1/2.</text>
</comment>
<dbReference type="NCBIfam" id="TIGR03828">
    <property type="entry name" value="pfkB"/>
    <property type="match status" value="1"/>
</dbReference>
<dbReference type="InterPro" id="IPR029056">
    <property type="entry name" value="Ribokinase-like"/>
</dbReference>
<evidence type="ECO:0000256" key="3">
    <source>
        <dbReference type="ARBA" id="ARBA00022741"/>
    </source>
</evidence>
<comment type="similarity">
    <text evidence="1">Belongs to the carbohydrate kinase pfkB family.</text>
</comment>